<keyword evidence="3" id="KW-1185">Reference proteome</keyword>
<organism evidence="2 3">
    <name type="scientific">Massilia horti</name>
    <dbReference type="NCBI Taxonomy" id="2562153"/>
    <lineage>
        <taxon>Bacteria</taxon>
        <taxon>Pseudomonadati</taxon>
        <taxon>Pseudomonadota</taxon>
        <taxon>Betaproteobacteria</taxon>
        <taxon>Burkholderiales</taxon>
        <taxon>Oxalobacteraceae</taxon>
        <taxon>Telluria group</taxon>
        <taxon>Massilia</taxon>
    </lineage>
</organism>
<feature type="signal peptide" evidence="1">
    <location>
        <begin position="1"/>
        <end position="28"/>
    </location>
</feature>
<protein>
    <submittedName>
        <fullName evidence="2">Uncharacterized protein</fullName>
    </submittedName>
</protein>
<evidence type="ECO:0000313" key="3">
    <source>
        <dbReference type="Proteomes" id="UP000297258"/>
    </source>
</evidence>
<comment type="caution">
    <text evidence="2">The sequence shown here is derived from an EMBL/GenBank/DDBJ whole genome shotgun (WGS) entry which is preliminary data.</text>
</comment>
<dbReference type="Proteomes" id="UP000297258">
    <property type="component" value="Unassembled WGS sequence"/>
</dbReference>
<feature type="chain" id="PRO_5021393458" evidence="1">
    <location>
        <begin position="29"/>
        <end position="157"/>
    </location>
</feature>
<dbReference type="AlphaFoldDB" id="A0A4Y9SNR3"/>
<dbReference type="PROSITE" id="PS51257">
    <property type="entry name" value="PROKAR_LIPOPROTEIN"/>
    <property type="match status" value="1"/>
</dbReference>
<dbReference type="RefSeq" id="WP_135191722.1">
    <property type="nucleotide sequence ID" value="NZ_SPUM01000140.1"/>
</dbReference>
<keyword evidence="1" id="KW-0732">Signal</keyword>
<dbReference type="InterPro" id="IPR049973">
    <property type="entry name" value="STY0301-like"/>
</dbReference>
<dbReference type="OrthoDB" id="9934799at2"/>
<dbReference type="EMBL" id="SPUM01000140">
    <property type="protein sequence ID" value="TFW28238.1"/>
    <property type="molecule type" value="Genomic_DNA"/>
</dbReference>
<reference evidence="2 3" key="1">
    <citation type="submission" date="2019-03" db="EMBL/GenBank/DDBJ databases">
        <title>Draft genome of Massilia hortus sp. nov., a novel bacterial species of the Oxalobacteraceae family.</title>
        <authorList>
            <person name="Peta V."/>
            <person name="Raths R."/>
            <person name="Bucking H."/>
        </authorList>
    </citation>
    <scope>NUCLEOTIDE SEQUENCE [LARGE SCALE GENOMIC DNA]</scope>
    <source>
        <strain evidence="2 3">ONC3</strain>
    </source>
</reference>
<sequence length="157" mass="17032">MNWRPFPTMIAMVLAAGAVWLACVPLHARGAPPAAAPFHATCPATLAAAAFKPDRVPDGWVGVMPQDTRISGAGLLWGPPDESGYLKPDEANTAGSSGQKVNTTRWRLDVPHSFETWVYCQYGPLQLSRRIPRGAVECTASSKVDRTRLEEIVFVCK</sequence>
<proteinExistence type="predicted"/>
<dbReference type="NCBIfam" id="NF042415">
    <property type="entry name" value="STY0301_fam"/>
    <property type="match status" value="1"/>
</dbReference>
<gene>
    <name evidence="2" type="ORF">E4O92_21545</name>
</gene>
<evidence type="ECO:0000256" key="1">
    <source>
        <dbReference type="SAM" id="SignalP"/>
    </source>
</evidence>
<accession>A0A4Y9SNR3</accession>
<name>A0A4Y9SNR3_9BURK</name>
<evidence type="ECO:0000313" key="2">
    <source>
        <dbReference type="EMBL" id="TFW28238.1"/>
    </source>
</evidence>